<keyword evidence="16" id="KW-1185">Reference proteome</keyword>
<evidence type="ECO:0000259" key="13">
    <source>
        <dbReference type="PROSITE" id="PS50893"/>
    </source>
</evidence>
<comment type="similarity">
    <text evidence="11">Belongs to the binding-protein-dependent transport system permease family.</text>
</comment>
<dbReference type="SUPFAM" id="SSF161098">
    <property type="entry name" value="MetI-like"/>
    <property type="match status" value="1"/>
</dbReference>
<reference evidence="15 16" key="1">
    <citation type="journal article" date="2024" name="Appl. Microbiol. Biotechnol.">
        <title>Biosynthetic gene clusters with biotechnological applications in novel Antarctic isolates from Actinomycetota.</title>
        <authorList>
            <person name="Bruna P."/>
            <person name="Nunez-Montero K."/>
            <person name="Contreras M.J."/>
            <person name="Leal K."/>
            <person name="Garcia M."/>
            <person name="Abanto M."/>
            <person name="Barrientos L."/>
        </authorList>
    </citation>
    <scope>NUCLEOTIDE SEQUENCE [LARGE SCALE GENOMIC DNA]</scope>
    <source>
        <strain evidence="15 16">Se16.17</strain>
    </source>
</reference>
<dbReference type="InterPro" id="IPR003439">
    <property type="entry name" value="ABC_transporter-like_ATP-bd"/>
</dbReference>
<evidence type="ECO:0000256" key="4">
    <source>
        <dbReference type="ARBA" id="ARBA00022448"/>
    </source>
</evidence>
<feature type="domain" description="ABC transporter" evidence="13">
    <location>
        <begin position="341"/>
        <end position="592"/>
    </location>
</feature>
<comment type="similarity">
    <text evidence="3">Belongs to the ABC transporter superfamily.</text>
</comment>
<feature type="transmembrane region" description="Helical" evidence="11">
    <location>
        <begin position="133"/>
        <end position="153"/>
    </location>
</feature>
<protein>
    <submittedName>
        <fullName evidence="15">Dipeptide/oligopeptide/nickel ABC transporter permease/ATP-binding protein</fullName>
    </submittedName>
</protein>
<gene>
    <name evidence="15" type="ORF">V3C41_05890</name>
</gene>
<dbReference type="SMART" id="SM00382">
    <property type="entry name" value="AAA"/>
    <property type="match status" value="1"/>
</dbReference>
<dbReference type="InterPro" id="IPR003593">
    <property type="entry name" value="AAA+_ATPase"/>
</dbReference>
<evidence type="ECO:0000256" key="5">
    <source>
        <dbReference type="ARBA" id="ARBA00022475"/>
    </source>
</evidence>
<evidence type="ECO:0000256" key="11">
    <source>
        <dbReference type="RuleBase" id="RU363032"/>
    </source>
</evidence>
<feature type="compositionally biased region" description="Low complexity" evidence="12">
    <location>
        <begin position="303"/>
        <end position="322"/>
    </location>
</feature>
<dbReference type="PROSITE" id="PS50928">
    <property type="entry name" value="ABC_TM1"/>
    <property type="match status" value="1"/>
</dbReference>
<proteinExistence type="inferred from homology"/>
<accession>A0ABV0GPU9</accession>
<dbReference type="PROSITE" id="PS00211">
    <property type="entry name" value="ABC_TRANSPORTER_1"/>
    <property type="match status" value="1"/>
</dbReference>
<dbReference type="InterPro" id="IPR035906">
    <property type="entry name" value="MetI-like_sf"/>
</dbReference>
<feature type="region of interest" description="Disordered" evidence="12">
    <location>
        <begin position="598"/>
        <end position="619"/>
    </location>
</feature>
<dbReference type="Pfam" id="PF00005">
    <property type="entry name" value="ABC_tran"/>
    <property type="match status" value="1"/>
</dbReference>
<keyword evidence="7" id="KW-0547">Nucleotide-binding</keyword>
<evidence type="ECO:0000256" key="8">
    <source>
        <dbReference type="ARBA" id="ARBA00022840"/>
    </source>
</evidence>
<dbReference type="PANTHER" id="PTHR43297">
    <property type="entry name" value="OLIGOPEPTIDE TRANSPORT ATP-BINDING PROTEIN APPD"/>
    <property type="match status" value="1"/>
</dbReference>
<evidence type="ECO:0000259" key="14">
    <source>
        <dbReference type="PROSITE" id="PS50928"/>
    </source>
</evidence>
<dbReference type="RefSeq" id="WP_347782074.1">
    <property type="nucleotide sequence ID" value="NZ_JBBMFV010000004.1"/>
</dbReference>
<dbReference type="CDD" id="cd03257">
    <property type="entry name" value="ABC_NikE_OppD_transporters"/>
    <property type="match status" value="1"/>
</dbReference>
<dbReference type="Proteomes" id="UP001448614">
    <property type="component" value="Unassembled WGS sequence"/>
</dbReference>
<dbReference type="Pfam" id="PF00528">
    <property type="entry name" value="BPD_transp_1"/>
    <property type="match status" value="1"/>
</dbReference>
<dbReference type="InterPro" id="IPR017871">
    <property type="entry name" value="ABC_transporter-like_CS"/>
</dbReference>
<keyword evidence="8" id="KW-0067">ATP-binding</keyword>
<dbReference type="PANTHER" id="PTHR43297:SF2">
    <property type="entry name" value="DIPEPTIDE TRANSPORT ATP-BINDING PROTEIN DPPD"/>
    <property type="match status" value="1"/>
</dbReference>
<keyword evidence="6 11" id="KW-0812">Transmembrane</keyword>
<evidence type="ECO:0000256" key="6">
    <source>
        <dbReference type="ARBA" id="ARBA00022692"/>
    </source>
</evidence>
<evidence type="ECO:0000256" key="12">
    <source>
        <dbReference type="SAM" id="MobiDB-lite"/>
    </source>
</evidence>
<dbReference type="Gene3D" id="1.10.3720.10">
    <property type="entry name" value="MetI-like"/>
    <property type="match status" value="1"/>
</dbReference>
<name>A0ABV0GPU9_PAENI</name>
<keyword evidence="4 11" id="KW-0813">Transport</keyword>
<dbReference type="CDD" id="cd06261">
    <property type="entry name" value="TM_PBP2"/>
    <property type="match status" value="1"/>
</dbReference>
<feature type="transmembrane region" description="Helical" evidence="11">
    <location>
        <begin position="209"/>
        <end position="242"/>
    </location>
</feature>
<evidence type="ECO:0000256" key="7">
    <source>
        <dbReference type="ARBA" id="ARBA00022741"/>
    </source>
</evidence>
<keyword evidence="9 11" id="KW-1133">Transmembrane helix</keyword>
<dbReference type="Pfam" id="PF12911">
    <property type="entry name" value="OppC_N"/>
    <property type="match status" value="1"/>
</dbReference>
<evidence type="ECO:0000256" key="10">
    <source>
        <dbReference type="ARBA" id="ARBA00023136"/>
    </source>
</evidence>
<dbReference type="InterPro" id="IPR027417">
    <property type="entry name" value="P-loop_NTPase"/>
</dbReference>
<evidence type="ECO:0000256" key="2">
    <source>
        <dbReference type="ARBA" id="ARBA00004202"/>
    </source>
</evidence>
<feature type="domain" description="ABC transmembrane type-1" evidence="14">
    <location>
        <begin position="96"/>
        <end position="284"/>
    </location>
</feature>
<keyword evidence="5" id="KW-1003">Cell membrane</keyword>
<evidence type="ECO:0000256" key="1">
    <source>
        <dbReference type="ARBA" id="ARBA00004141"/>
    </source>
</evidence>
<feature type="transmembrane region" description="Helical" evidence="11">
    <location>
        <begin position="100"/>
        <end position="121"/>
    </location>
</feature>
<sequence length="619" mass="65011">MTDNLVTGTRKSLEVVGSAPQADNLFKKFLREPAAVISLVFLVLLAVVAVLAPLISSYDPTATRLADVLAPPFTPEHPLGADGVGRDVLANLVYGAQTSLLSAAIVIAVSLLIGVPTGLLAGYRQGWIDGVSMWISGALLSLPAIVVLLVVLARVGRSTSLALVVFGILIAPSVFLLIRGSVRAVREELYVDAARVSGLSDIRIMVRHILPVVITPTIIQAALLAGAGIGIEAGIAFLGLGSSDKASWGLMLNDASQNIFNAPWLLLWPSVALVLTVMACTLVGNGFRDALANYGSSAGRAKTAKTAKTSKTAKPAKRTASTLEPARPLEKAPVDPGDTLLVINDLQVSYLRPNGGKADVVKGISLRVERGQILGLVGESGSGKSQTAFSVLGLLPGQADMTAGTLSFAGADLLGMTPKERNRLRGARIGYIPQEPMSNLDPAFRIGSQLTEPMQHHLGISAKAAKDEALKLLARVGIPDPERVFKSYPHQVSGGMAQRVLIAGAVSCNPELLIADEPTTALDVTVQADVLDLIRSLQAERGMGVVLVTHNFGVVADLCDQVAVMRNGEIVEVAAVNDLFANPREEYTRLLLDSALDSTSDTPGHHPIDPLTAETEGAR</sequence>
<dbReference type="InterPro" id="IPR000515">
    <property type="entry name" value="MetI-like"/>
</dbReference>
<feature type="transmembrane region" description="Helical" evidence="11">
    <location>
        <begin position="159"/>
        <end position="178"/>
    </location>
</feature>
<dbReference type="PROSITE" id="PS50893">
    <property type="entry name" value="ABC_TRANSPORTER_2"/>
    <property type="match status" value="1"/>
</dbReference>
<organism evidence="15 16">
    <name type="scientific">Paenarthrobacter nicotinovorans</name>
    <name type="common">Arthrobacter nicotinovorans</name>
    <dbReference type="NCBI Taxonomy" id="29320"/>
    <lineage>
        <taxon>Bacteria</taxon>
        <taxon>Bacillati</taxon>
        <taxon>Actinomycetota</taxon>
        <taxon>Actinomycetes</taxon>
        <taxon>Micrococcales</taxon>
        <taxon>Micrococcaceae</taxon>
        <taxon>Paenarthrobacter</taxon>
    </lineage>
</organism>
<evidence type="ECO:0000313" key="15">
    <source>
        <dbReference type="EMBL" id="MEO3940597.1"/>
    </source>
</evidence>
<dbReference type="Gene3D" id="3.40.50.300">
    <property type="entry name" value="P-loop containing nucleotide triphosphate hydrolases"/>
    <property type="match status" value="1"/>
</dbReference>
<comment type="caution">
    <text evidence="15">The sequence shown here is derived from an EMBL/GenBank/DDBJ whole genome shotgun (WGS) entry which is preliminary data.</text>
</comment>
<feature type="transmembrane region" description="Helical" evidence="11">
    <location>
        <begin position="34"/>
        <end position="55"/>
    </location>
</feature>
<feature type="region of interest" description="Disordered" evidence="12">
    <location>
        <begin position="303"/>
        <end position="332"/>
    </location>
</feature>
<evidence type="ECO:0000256" key="9">
    <source>
        <dbReference type="ARBA" id="ARBA00022989"/>
    </source>
</evidence>
<feature type="transmembrane region" description="Helical" evidence="11">
    <location>
        <begin position="262"/>
        <end position="284"/>
    </location>
</feature>
<dbReference type="InterPro" id="IPR050388">
    <property type="entry name" value="ABC_Ni/Peptide_Import"/>
</dbReference>
<keyword evidence="10 11" id="KW-0472">Membrane</keyword>
<dbReference type="EMBL" id="JBBMFV010000004">
    <property type="protein sequence ID" value="MEO3940597.1"/>
    <property type="molecule type" value="Genomic_DNA"/>
</dbReference>
<evidence type="ECO:0000313" key="16">
    <source>
        <dbReference type="Proteomes" id="UP001448614"/>
    </source>
</evidence>
<dbReference type="SUPFAM" id="SSF52540">
    <property type="entry name" value="P-loop containing nucleoside triphosphate hydrolases"/>
    <property type="match status" value="1"/>
</dbReference>
<dbReference type="InterPro" id="IPR025966">
    <property type="entry name" value="OppC_N"/>
</dbReference>
<comment type="subcellular location">
    <subcellularLocation>
        <location evidence="11">Cell membrane</location>
        <topology evidence="11">Multi-pass membrane protein</topology>
    </subcellularLocation>
    <subcellularLocation>
        <location evidence="2">Cell membrane</location>
        <topology evidence="2">Peripheral membrane protein</topology>
    </subcellularLocation>
    <subcellularLocation>
        <location evidence="1">Membrane</location>
        <topology evidence="1">Multi-pass membrane protein</topology>
    </subcellularLocation>
</comment>
<evidence type="ECO:0000256" key="3">
    <source>
        <dbReference type="ARBA" id="ARBA00005417"/>
    </source>
</evidence>